<organism evidence="1 2">
    <name type="scientific">Stegodyphus mimosarum</name>
    <name type="common">African social velvet spider</name>
    <dbReference type="NCBI Taxonomy" id="407821"/>
    <lineage>
        <taxon>Eukaryota</taxon>
        <taxon>Metazoa</taxon>
        <taxon>Ecdysozoa</taxon>
        <taxon>Arthropoda</taxon>
        <taxon>Chelicerata</taxon>
        <taxon>Arachnida</taxon>
        <taxon>Araneae</taxon>
        <taxon>Araneomorphae</taxon>
        <taxon>Entelegynae</taxon>
        <taxon>Eresoidea</taxon>
        <taxon>Eresidae</taxon>
        <taxon>Stegodyphus</taxon>
    </lineage>
</organism>
<reference evidence="1 2" key="1">
    <citation type="submission" date="2013-11" db="EMBL/GenBank/DDBJ databases">
        <title>Genome sequencing of Stegodyphus mimosarum.</title>
        <authorList>
            <person name="Bechsgaard J."/>
        </authorList>
    </citation>
    <scope>NUCLEOTIDE SEQUENCE [LARGE SCALE GENOMIC DNA]</scope>
</reference>
<evidence type="ECO:0000313" key="2">
    <source>
        <dbReference type="Proteomes" id="UP000054359"/>
    </source>
</evidence>
<gene>
    <name evidence="1" type="ORF">X975_10559</name>
</gene>
<proteinExistence type="predicted"/>
<dbReference type="EMBL" id="KK118858">
    <property type="protein sequence ID" value="KFM74036.1"/>
    <property type="molecule type" value="Genomic_DNA"/>
</dbReference>
<accession>A0A087U9J7</accession>
<protein>
    <submittedName>
        <fullName evidence="1">Uncharacterized protein</fullName>
    </submittedName>
</protein>
<keyword evidence="2" id="KW-1185">Reference proteome</keyword>
<feature type="non-terminal residue" evidence="1">
    <location>
        <position position="68"/>
    </location>
</feature>
<dbReference type="AlphaFoldDB" id="A0A087U9J7"/>
<evidence type="ECO:0000313" key="1">
    <source>
        <dbReference type="EMBL" id="KFM74036.1"/>
    </source>
</evidence>
<sequence>MISSSTVTSRRTITNQYIFLNQESISIFLNLAAMSSSCVMLPWIPQEHINAKFLQIHRHTVVFRLLKR</sequence>
<name>A0A087U9J7_STEMI</name>
<dbReference type="Proteomes" id="UP000054359">
    <property type="component" value="Unassembled WGS sequence"/>
</dbReference>